<feature type="region of interest" description="Disordered" evidence="2">
    <location>
        <begin position="457"/>
        <end position="478"/>
    </location>
</feature>
<dbReference type="SUPFAM" id="SSF52833">
    <property type="entry name" value="Thioredoxin-like"/>
    <property type="match status" value="1"/>
</dbReference>
<proteinExistence type="inferred from homology"/>
<reference evidence="4 5" key="1">
    <citation type="submission" date="2024-02" db="EMBL/GenBank/DDBJ databases">
        <authorList>
            <person name="Chen Y."/>
            <person name="Shah S."/>
            <person name="Dougan E. K."/>
            <person name="Thang M."/>
            <person name="Chan C."/>
        </authorList>
    </citation>
    <scope>NUCLEOTIDE SEQUENCE [LARGE SCALE GENOMIC DNA]</scope>
</reference>
<sequence length="478" mass="53722">MVDRIDPERQWAFLLQKLRSFPLDWRGTDEHARRLDALGKEVRLSDLYAACPSLRKRVASYGGLGKLWMAAHEWDVEVNAEAVEDQQVPRLVQQVVSEEKQEAMWQQLLQDLRRYPPSWNSHLHKDLRGALLGRQLHLAQRFARSPGLRRRLDQEGGLCSLWQKLHEEDFAGGSAAAGAAASYSTSYGCGLNSLPSDYQVQMPMRLPAFYEPFHPARQPSSYARSQPSSYAPRPQTAFGIGQPASYALGHSTSYALGQPTSDTYSSRQMSDLRQAASLPPSLAVPPPWAREAHPSYPATLQWLEDREEHAFDPGDWAQAILSNRSSDSTRSEPEPSPEDLYTMHVRNLVGTTVKAAVEESGKDVLVNCFAPWCGHCQRFKPKYQELAKRLAHVSSLVVSQMDCTQNDLGPLKRIVHGYPTIALFPDGRKDQVQLYVGNRSPEDMTKWLHTKVTHDFSDTPPELAKREGDGLLPDEDDL</sequence>
<dbReference type="PANTHER" id="PTHR18929">
    <property type="entry name" value="PROTEIN DISULFIDE ISOMERASE"/>
    <property type="match status" value="1"/>
</dbReference>
<dbReference type="PROSITE" id="PS00194">
    <property type="entry name" value="THIOREDOXIN_1"/>
    <property type="match status" value="1"/>
</dbReference>
<feature type="compositionally biased region" description="Basic and acidic residues" evidence="2">
    <location>
        <begin position="457"/>
        <end position="469"/>
    </location>
</feature>
<feature type="region of interest" description="Disordered" evidence="2">
    <location>
        <begin position="258"/>
        <end position="281"/>
    </location>
</feature>
<evidence type="ECO:0000256" key="1">
    <source>
        <dbReference type="ARBA" id="ARBA00006347"/>
    </source>
</evidence>
<evidence type="ECO:0000259" key="3">
    <source>
        <dbReference type="PROSITE" id="PS51352"/>
    </source>
</evidence>
<dbReference type="InterPro" id="IPR036249">
    <property type="entry name" value="Thioredoxin-like_sf"/>
</dbReference>
<dbReference type="Proteomes" id="UP001642484">
    <property type="component" value="Unassembled WGS sequence"/>
</dbReference>
<feature type="compositionally biased region" description="Polar residues" evidence="2">
    <location>
        <begin position="218"/>
        <end position="229"/>
    </location>
</feature>
<evidence type="ECO:0000313" key="5">
    <source>
        <dbReference type="Proteomes" id="UP001642484"/>
    </source>
</evidence>
<dbReference type="EMBL" id="CAXAMN010003781">
    <property type="protein sequence ID" value="CAK9006242.1"/>
    <property type="molecule type" value="Genomic_DNA"/>
</dbReference>
<dbReference type="Pfam" id="PF00085">
    <property type="entry name" value="Thioredoxin"/>
    <property type="match status" value="1"/>
</dbReference>
<dbReference type="Gene3D" id="3.40.30.10">
    <property type="entry name" value="Glutaredoxin"/>
    <property type="match status" value="1"/>
</dbReference>
<accession>A0ABP0IVY2</accession>
<comment type="caution">
    <text evidence="4">The sequence shown here is derived from an EMBL/GenBank/DDBJ whole genome shotgun (WGS) entry which is preliminary data.</text>
</comment>
<keyword evidence="5" id="KW-1185">Reference proteome</keyword>
<feature type="region of interest" description="Disordered" evidence="2">
    <location>
        <begin position="217"/>
        <end position="236"/>
    </location>
</feature>
<dbReference type="InterPro" id="IPR013766">
    <property type="entry name" value="Thioredoxin_domain"/>
</dbReference>
<organism evidence="4 5">
    <name type="scientific">Durusdinium trenchii</name>
    <dbReference type="NCBI Taxonomy" id="1381693"/>
    <lineage>
        <taxon>Eukaryota</taxon>
        <taxon>Sar</taxon>
        <taxon>Alveolata</taxon>
        <taxon>Dinophyceae</taxon>
        <taxon>Suessiales</taxon>
        <taxon>Symbiodiniaceae</taxon>
        <taxon>Durusdinium</taxon>
    </lineage>
</organism>
<feature type="domain" description="Thioredoxin" evidence="3">
    <location>
        <begin position="289"/>
        <end position="453"/>
    </location>
</feature>
<name>A0ABP0IVY2_9DINO</name>
<dbReference type="CDD" id="cd02995">
    <property type="entry name" value="PDI_a_PDI_a'_C"/>
    <property type="match status" value="1"/>
</dbReference>
<protein>
    <recommendedName>
        <fullName evidence="3">Thioredoxin domain-containing protein</fullName>
    </recommendedName>
</protein>
<dbReference type="PROSITE" id="PS51352">
    <property type="entry name" value="THIOREDOXIN_2"/>
    <property type="match status" value="1"/>
</dbReference>
<dbReference type="InterPro" id="IPR017937">
    <property type="entry name" value="Thioredoxin_CS"/>
</dbReference>
<comment type="similarity">
    <text evidence="1">Belongs to the protein disulfide isomerase family.</text>
</comment>
<feature type="compositionally biased region" description="Polar residues" evidence="2">
    <location>
        <begin position="258"/>
        <end position="271"/>
    </location>
</feature>
<evidence type="ECO:0000313" key="4">
    <source>
        <dbReference type="EMBL" id="CAK9006242.1"/>
    </source>
</evidence>
<gene>
    <name evidence="4" type="ORF">CCMP2556_LOCUS8390</name>
</gene>
<evidence type="ECO:0000256" key="2">
    <source>
        <dbReference type="SAM" id="MobiDB-lite"/>
    </source>
</evidence>